<gene>
    <name evidence="5" type="ORF">QPM17_22650</name>
</gene>
<keyword evidence="4" id="KW-0449">Lipoprotein</keyword>
<comment type="similarity">
    <text evidence="1 4">Belongs to the outer membrane factor (OMF) (TC 1.B.17) family.</text>
</comment>
<sequence>MLDFFAVLFLTRCKSAGVVAALAALAGCTSLAPPHAPPDIDLPAAYRGVPVADTSQPPAARIAWRDYFTDVRLQALIERALADNHDLRSALLRVEEARAAHGIQRADRGPTIALGASGERTRVPGDLNLTGAPQTASQYQVGVGFTSWELDFWGRVRSLDEAALETYLATDEARRAAELSLIARIAEDYYRLRELDERLSLARRTVANREESLRIFNRRVEVGAAAALDLKQVEVLLHQARALDAQLELARTQQANALALLTGSFIEAPFPPERLVDVEAPGAPPPGLPSELLIHRPDIRAAEHALRSANANIGAARAAFFPRIALTGSAGTASAELDGLFGTGSRAWGFSPTLSLPIFDGGRRRASLDLAEIRHEQAVVEYERTIQEAFRDVADALAAQRWLAEQVEMAQAMLEVQRERARLADLRYERGAVTFLEVLDAQRDLLEAEQQWVQRRRELTSARIALYAALGGGERYIASALAPHPHTD</sequence>
<protein>
    <submittedName>
        <fullName evidence="5">Efflux transporter outer membrane subunit</fullName>
    </submittedName>
</protein>
<evidence type="ECO:0000256" key="1">
    <source>
        <dbReference type="ARBA" id="ARBA00007613"/>
    </source>
</evidence>
<dbReference type="Proteomes" id="UP001227964">
    <property type="component" value="Unassembled WGS sequence"/>
</dbReference>
<evidence type="ECO:0000256" key="2">
    <source>
        <dbReference type="ARBA" id="ARBA00022452"/>
    </source>
</evidence>
<dbReference type="Gene3D" id="2.20.200.10">
    <property type="entry name" value="Outer membrane efflux proteins (OEP)"/>
    <property type="match status" value="1"/>
</dbReference>
<evidence type="ECO:0000256" key="4">
    <source>
        <dbReference type="RuleBase" id="RU362097"/>
    </source>
</evidence>
<dbReference type="NCBIfam" id="TIGR01845">
    <property type="entry name" value="outer_NodT"/>
    <property type="match status" value="1"/>
</dbReference>
<keyword evidence="4" id="KW-0472">Membrane</keyword>
<dbReference type="RefSeq" id="WP_285394017.1">
    <property type="nucleotide sequence ID" value="NZ_JASSVS010000026.1"/>
</dbReference>
<dbReference type="Pfam" id="PF02321">
    <property type="entry name" value="OEP"/>
    <property type="match status" value="2"/>
</dbReference>
<evidence type="ECO:0000313" key="6">
    <source>
        <dbReference type="Proteomes" id="UP001227964"/>
    </source>
</evidence>
<keyword evidence="4" id="KW-0564">Palmitate</keyword>
<dbReference type="Gene3D" id="1.20.1600.10">
    <property type="entry name" value="Outer membrane efflux proteins (OEP)"/>
    <property type="match status" value="1"/>
</dbReference>
<dbReference type="EMBL" id="JASSVS010000026">
    <property type="protein sequence ID" value="MDL0433944.1"/>
    <property type="molecule type" value="Genomic_DNA"/>
</dbReference>
<feature type="chain" id="PRO_5044954491" evidence="4">
    <location>
        <begin position="21"/>
        <end position="488"/>
    </location>
</feature>
<comment type="subcellular location">
    <subcellularLocation>
        <location evidence="4">Cell outer membrane</location>
        <topology evidence="4">Lipid-anchor</topology>
    </subcellularLocation>
</comment>
<keyword evidence="3" id="KW-0998">Cell outer membrane</keyword>
<dbReference type="InterPro" id="IPR003423">
    <property type="entry name" value="OMP_efflux"/>
</dbReference>
<dbReference type="PANTHER" id="PTHR30203:SF33">
    <property type="entry name" value="BLR4455 PROTEIN"/>
    <property type="match status" value="1"/>
</dbReference>
<dbReference type="InterPro" id="IPR010131">
    <property type="entry name" value="MdtP/NodT-like"/>
</dbReference>
<dbReference type="SUPFAM" id="SSF56954">
    <property type="entry name" value="Outer membrane efflux proteins (OEP)"/>
    <property type="match status" value="1"/>
</dbReference>
<keyword evidence="4" id="KW-0812">Transmembrane</keyword>
<keyword evidence="2 4" id="KW-1134">Transmembrane beta strand</keyword>
<keyword evidence="4" id="KW-0732">Signal</keyword>
<evidence type="ECO:0000256" key="3">
    <source>
        <dbReference type="ARBA" id="ARBA00023237"/>
    </source>
</evidence>
<name>A0ABT7IIE1_9GAMM</name>
<accession>A0ABT7IIE1</accession>
<organism evidence="5 6">
    <name type="scientific">Marinobacter azerbaijanicus</name>
    <dbReference type="NCBI Taxonomy" id="3050455"/>
    <lineage>
        <taxon>Bacteria</taxon>
        <taxon>Pseudomonadati</taxon>
        <taxon>Pseudomonadota</taxon>
        <taxon>Gammaproteobacteria</taxon>
        <taxon>Pseudomonadales</taxon>
        <taxon>Marinobacteraceae</taxon>
        <taxon>Marinobacter</taxon>
    </lineage>
</organism>
<proteinExistence type="inferred from homology"/>
<comment type="caution">
    <text evidence="5">The sequence shown here is derived from an EMBL/GenBank/DDBJ whole genome shotgun (WGS) entry which is preliminary data.</text>
</comment>
<feature type="signal peptide" evidence="4">
    <location>
        <begin position="1"/>
        <end position="20"/>
    </location>
</feature>
<keyword evidence="6" id="KW-1185">Reference proteome</keyword>
<dbReference type="PANTHER" id="PTHR30203">
    <property type="entry name" value="OUTER MEMBRANE CATION EFFLUX PROTEIN"/>
    <property type="match status" value="1"/>
</dbReference>
<evidence type="ECO:0000313" key="5">
    <source>
        <dbReference type="EMBL" id="MDL0433944.1"/>
    </source>
</evidence>
<reference evidence="5 6" key="1">
    <citation type="submission" date="2023-06" db="EMBL/GenBank/DDBJ databases">
        <title>Marinobacter azerbaijanicus a moderately halophilic, isolated from Urmia Lake in Azerbaijan region of Iran.</title>
        <authorList>
            <person name="Sanchez-Porro C."/>
            <person name="Aghdam E.M."/>
            <person name="Saheb S.M."/>
            <person name="Tarhriz V."/>
            <person name="Kazemi E."/>
            <person name="Ammozegar M.A."/>
            <person name="Ventosa A."/>
            <person name="Hejazi M.S."/>
        </authorList>
    </citation>
    <scope>NUCLEOTIDE SEQUENCE [LARGE SCALE GENOMIC DNA]</scope>
    <source>
        <strain evidence="5 6">TBZ242</strain>
    </source>
</reference>